<dbReference type="NCBIfam" id="TIGR00087">
    <property type="entry name" value="surE"/>
    <property type="match status" value="1"/>
</dbReference>
<dbReference type="GO" id="GO:0008253">
    <property type="term" value="F:5'-nucleotidase activity"/>
    <property type="evidence" value="ECO:0007669"/>
    <property type="project" value="UniProtKB-UniRule"/>
</dbReference>
<feature type="binding site" evidence="5">
    <location>
        <position position="15"/>
    </location>
    <ligand>
        <name>a divalent metal cation</name>
        <dbReference type="ChEBI" id="CHEBI:60240"/>
    </ligand>
</feature>
<feature type="binding site" evidence="5">
    <location>
        <position position="14"/>
    </location>
    <ligand>
        <name>a divalent metal cation</name>
        <dbReference type="ChEBI" id="CHEBI:60240"/>
    </ligand>
</feature>
<reference evidence="7 8" key="1">
    <citation type="journal article" date="2014" name="BMC Genomics">
        <title>Comparison of environmental and isolate Sulfobacillus genomes reveals diverse carbon, sulfur, nitrogen, and hydrogen metabolisms.</title>
        <authorList>
            <person name="Justice N.B."/>
            <person name="Norman A."/>
            <person name="Brown C.T."/>
            <person name="Singh A."/>
            <person name="Thomas B.C."/>
            <person name="Banfield J.F."/>
        </authorList>
    </citation>
    <scope>NUCLEOTIDE SEQUENCE [LARGE SCALE GENOMIC DNA]</scope>
    <source>
        <strain evidence="7">AMDSBA1</strain>
    </source>
</reference>
<comment type="function">
    <text evidence="5">Nucleotidase that shows phosphatase activity on nucleoside 5'-monophosphates.</text>
</comment>
<comment type="similarity">
    <text evidence="2 5">Belongs to the SurE nucleotidase family.</text>
</comment>
<comment type="subcellular location">
    <subcellularLocation>
        <location evidence="5">Cytoplasm</location>
    </subcellularLocation>
</comment>
<dbReference type="InterPro" id="IPR030048">
    <property type="entry name" value="SurE"/>
</dbReference>
<evidence type="ECO:0000256" key="1">
    <source>
        <dbReference type="ARBA" id="ARBA00000815"/>
    </source>
</evidence>
<evidence type="ECO:0000256" key="4">
    <source>
        <dbReference type="ARBA" id="ARBA00022801"/>
    </source>
</evidence>
<dbReference type="EC" id="3.1.3.5" evidence="5"/>
<proteinExistence type="inferred from homology"/>
<dbReference type="PANTHER" id="PTHR30457:SF0">
    <property type="entry name" value="PHOSPHATASE, PUTATIVE (AFU_ORTHOLOGUE AFUA_4G01070)-RELATED"/>
    <property type="match status" value="1"/>
</dbReference>
<comment type="caution">
    <text evidence="7">The sequence shown here is derived from an EMBL/GenBank/DDBJ whole genome shotgun (WGS) entry which is preliminary data.</text>
</comment>
<keyword evidence="4 5" id="KW-0378">Hydrolase</keyword>
<protein>
    <recommendedName>
        <fullName evidence="5">5'-nucleotidase SurE</fullName>
        <ecNumber evidence="5">3.1.3.5</ecNumber>
    </recommendedName>
    <alternativeName>
        <fullName evidence="5">Nucleoside 5'-monophosphate phosphohydrolase</fullName>
    </alternativeName>
</protein>
<dbReference type="Proteomes" id="UP000242699">
    <property type="component" value="Unassembled WGS sequence"/>
</dbReference>
<dbReference type="GO" id="GO:0005737">
    <property type="term" value="C:cytoplasm"/>
    <property type="evidence" value="ECO:0007669"/>
    <property type="project" value="UniProtKB-SubCell"/>
</dbReference>
<evidence type="ECO:0000313" key="7">
    <source>
        <dbReference type="EMBL" id="PSR30970.1"/>
    </source>
</evidence>
<evidence type="ECO:0000256" key="3">
    <source>
        <dbReference type="ARBA" id="ARBA00022723"/>
    </source>
</evidence>
<dbReference type="InterPro" id="IPR036523">
    <property type="entry name" value="SurE-like_sf"/>
</dbReference>
<feature type="domain" description="Survival protein SurE-like phosphatase/nucleotidase" evidence="6">
    <location>
        <begin position="9"/>
        <end position="181"/>
    </location>
</feature>
<gene>
    <name evidence="5 7" type="primary">surE</name>
    <name evidence="7" type="ORF">C7B43_03715</name>
</gene>
<evidence type="ECO:0000256" key="5">
    <source>
        <dbReference type="HAMAP-Rule" id="MF_00060"/>
    </source>
</evidence>
<dbReference type="InterPro" id="IPR002828">
    <property type="entry name" value="SurE-like_Pase/nucleotidase"/>
</dbReference>
<feature type="binding site" evidence="5">
    <location>
        <position position="96"/>
    </location>
    <ligand>
        <name>a divalent metal cation</name>
        <dbReference type="ChEBI" id="CHEBI:60240"/>
    </ligand>
</feature>
<dbReference type="AlphaFoldDB" id="A0A2T2X900"/>
<accession>A0A2T2X900</accession>
<dbReference type="EMBL" id="PXYT01000005">
    <property type="protein sequence ID" value="PSR30970.1"/>
    <property type="molecule type" value="Genomic_DNA"/>
</dbReference>
<evidence type="ECO:0000313" key="8">
    <source>
        <dbReference type="Proteomes" id="UP000242699"/>
    </source>
</evidence>
<dbReference type="HAMAP" id="MF_00060">
    <property type="entry name" value="SurE"/>
    <property type="match status" value="1"/>
</dbReference>
<keyword evidence="3 5" id="KW-0479">Metal-binding</keyword>
<dbReference type="SUPFAM" id="SSF64167">
    <property type="entry name" value="SurE-like"/>
    <property type="match status" value="1"/>
</dbReference>
<evidence type="ECO:0000259" key="6">
    <source>
        <dbReference type="Pfam" id="PF01975"/>
    </source>
</evidence>
<dbReference type="Gene3D" id="3.40.1210.10">
    <property type="entry name" value="Survival protein SurE-like phosphatase/nucleotidase"/>
    <property type="match status" value="1"/>
</dbReference>
<name>A0A2T2X900_9FIRM</name>
<keyword evidence="5" id="KW-0547">Nucleotide-binding</keyword>
<keyword evidence="5" id="KW-0963">Cytoplasm</keyword>
<dbReference type="PANTHER" id="PTHR30457">
    <property type="entry name" value="5'-NUCLEOTIDASE SURE"/>
    <property type="match status" value="1"/>
</dbReference>
<dbReference type="GO" id="GO:0000166">
    <property type="term" value="F:nucleotide binding"/>
    <property type="evidence" value="ECO:0007669"/>
    <property type="project" value="UniProtKB-KW"/>
</dbReference>
<evidence type="ECO:0000256" key="2">
    <source>
        <dbReference type="ARBA" id="ARBA00011062"/>
    </source>
</evidence>
<sequence>MQEGFPMNIILTNDDGVHAQGLQTLHQSLLKGEHQVTIVAPSSQRSAASRSFTLHFPYDLKTLSPNIFATGGTPANCVMLALELNRHPDVILSGVNHGANVGADTEYSGTVGAALEGAKHGIPAFSLSLAALDPSPALLAQCGLLADRWIEAGIVLATTPGTVVNINFPAVSAISTARLAVLELASHGYYDNVPVVSADGTQVEVVQHASSESFAQGTDGWGIKAGYITLSVLVSQHASGLTQRAEMRLREWVEKWNSAMGVL</sequence>
<comment type="catalytic activity">
    <reaction evidence="1 5">
        <text>a ribonucleoside 5'-phosphate + H2O = a ribonucleoside + phosphate</text>
        <dbReference type="Rhea" id="RHEA:12484"/>
        <dbReference type="ChEBI" id="CHEBI:15377"/>
        <dbReference type="ChEBI" id="CHEBI:18254"/>
        <dbReference type="ChEBI" id="CHEBI:43474"/>
        <dbReference type="ChEBI" id="CHEBI:58043"/>
        <dbReference type="EC" id="3.1.3.5"/>
    </reaction>
</comment>
<feature type="binding site" evidence="5">
    <location>
        <position position="46"/>
    </location>
    <ligand>
        <name>a divalent metal cation</name>
        <dbReference type="ChEBI" id="CHEBI:60240"/>
    </ligand>
</feature>
<dbReference type="Pfam" id="PF01975">
    <property type="entry name" value="SurE"/>
    <property type="match status" value="1"/>
</dbReference>
<organism evidence="7 8">
    <name type="scientific">Sulfobacillus benefaciens</name>
    <dbReference type="NCBI Taxonomy" id="453960"/>
    <lineage>
        <taxon>Bacteria</taxon>
        <taxon>Bacillati</taxon>
        <taxon>Bacillota</taxon>
        <taxon>Clostridia</taxon>
        <taxon>Eubacteriales</taxon>
        <taxon>Clostridiales Family XVII. Incertae Sedis</taxon>
        <taxon>Sulfobacillus</taxon>
    </lineage>
</organism>
<dbReference type="GO" id="GO:0046872">
    <property type="term" value="F:metal ion binding"/>
    <property type="evidence" value="ECO:0007669"/>
    <property type="project" value="UniProtKB-UniRule"/>
</dbReference>
<comment type="cofactor">
    <cofactor evidence="5">
        <name>a divalent metal cation</name>
        <dbReference type="ChEBI" id="CHEBI:60240"/>
    </cofactor>
    <text evidence="5">Binds 1 divalent metal cation per subunit.</text>
</comment>